<feature type="domain" description="Plasmid replication protein C C-terminal" evidence="2">
    <location>
        <begin position="325"/>
        <end position="421"/>
    </location>
</feature>
<organism evidence="3 4">
    <name type="scientific">Rhizobium skierniewicense</name>
    <dbReference type="NCBI Taxonomy" id="984260"/>
    <lineage>
        <taxon>Bacteria</taxon>
        <taxon>Pseudomonadati</taxon>
        <taxon>Pseudomonadota</taxon>
        <taxon>Alphaproteobacteria</taxon>
        <taxon>Hyphomicrobiales</taxon>
        <taxon>Rhizobiaceae</taxon>
        <taxon>Rhizobium/Agrobacterium group</taxon>
        <taxon>Rhizobium</taxon>
    </lineage>
</organism>
<dbReference type="Pfam" id="PF11800">
    <property type="entry name" value="RP-C_C"/>
    <property type="match status" value="1"/>
</dbReference>
<sequence length="455" mass="50251">MTFTERALGQSPNPSGWRKVDAVRVSYDRMAQAANLGAYSRSEIWAVTKRALHCMKINGTAQLILQTLVFRTFEDDWKTGARPIVWQQNAALARSAGLAISNNTVRSALASLAQHGLITYQDSANCRRSGSRAADGSVKFAYGIDLTILVARYEELRAMAELHEAEHAQWVECRTAVHKLRRQIPAHCQSAASQQLSGRWSQFKARYEWISRVVGRSNKAPLELLKRARRAYSTLLRHIQIAMLSNAQNKYNDASATDFGCLLETTTHPNSVSCNDERNRAEARSTDLHTDDGYAVEKTAYENYEGESGAVESDLQTPKQKIFVQTVLNACPEMLDYGQITNWRDLIEVAAQIRGTLGISPQAWHEARAAMGAAAAAIAIAIIVQKSAAGLVREPGGYLRGMTAKVAGGDLHLEKTLHGLIADHENQRYSSAHVSRGLVARAATPWRPETMPRLL</sequence>
<evidence type="ECO:0000259" key="1">
    <source>
        <dbReference type="Pfam" id="PF03428"/>
    </source>
</evidence>
<dbReference type="AlphaFoldDB" id="A0A7W6C9Z7"/>
<gene>
    <name evidence="3" type="ORF">GGQ73_004387</name>
</gene>
<dbReference type="Pfam" id="PF03428">
    <property type="entry name" value="RP-C"/>
    <property type="match status" value="1"/>
</dbReference>
<dbReference type="RefSeq" id="WP_183897735.1">
    <property type="nucleotide sequence ID" value="NZ_JACIDV010000018.1"/>
</dbReference>
<name>A0A7W6C9Z7_9HYPH</name>
<comment type="caution">
    <text evidence="3">The sequence shown here is derived from an EMBL/GenBank/DDBJ whole genome shotgun (WGS) entry which is preliminary data.</text>
</comment>
<dbReference type="NCBIfam" id="NF040974">
    <property type="entry name" value="RepABC_RepC"/>
    <property type="match status" value="1"/>
</dbReference>
<accession>A0A7W6C9Z7</accession>
<dbReference type="InterPro" id="IPR005090">
    <property type="entry name" value="RepC_N"/>
</dbReference>
<dbReference type="InterPro" id="IPR021760">
    <property type="entry name" value="RepC_C"/>
</dbReference>
<evidence type="ECO:0000313" key="4">
    <source>
        <dbReference type="Proteomes" id="UP000565286"/>
    </source>
</evidence>
<dbReference type="EMBL" id="JACIDV010000018">
    <property type="protein sequence ID" value="MBB3948400.1"/>
    <property type="molecule type" value="Genomic_DNA"/>
</dbReference>
<feature type="domain" description="Plasmid replication protein C N-terminal" evidence="1">
    <location>
        <begin position="18"/>
        <end position="189"/>
    </location>
</feature>
<dbReference type="InterPro" id="IPR047611">
    <property type="entry name" value="RepABC_RepC"/>
</dbReference>
<keyword evidence="4" id="KW-1185">Reference proteome</keyword>
<evidence type="ECO:0000313" key="3">
    <source>
        <dbReference type="EMBL" id="MBB3948400.1"/>
    </source>
</evidence>
<protein>
    <submittedName>
        <fullName evidence="3">Replication initiation protein RepC</fullName>
    </submittedName>
</protein>
<proteinExistence type="predicted"/>
<dbReference type="Proteomes" id="UP000565286">
    <property type="component" value="Unassembled WGS sequence"/>
</dbReference>
<evidence type="ECO:0000259" key="2">
    <source>
        <dbReference type="Pfam" id="PF11800"/>
    </source>
</evidence>
<reference evidence="3 4" key="1">
    <citation type="submission" date="2020-08" db="EMBL/GenBank/DDBJ databases">
        <title>Genomic Encyclopedia of Type Strains, Phase IV (KMG-IV): sequencing the most valuable type-strain genomes for metagenomic binning, comparative biology and taxonomic classification.</title>
        <authorList>
            <person name="Goeker M."/>
        </authorList>
    </citation>
    <scope>NUCLEOTIDE SEQUENCE [LARGE SCALE GENOMIC DNA]</scope>
    <source>
        <strain evidence="3 4">DSM 26438</strain>
    </source>
</reference>